<evidence type="ECO:0000256" key="2">
    <source>
        <dbReference type="ARBA" id="ARBA00023125"/>
    </source>
</evidence>
<keyword evidence="3" id="KW-0804">Transcription</keyword>
<protein>
    <recommendedName>
        <fullName evidence="5">HTH tetR-type domain-containing protein</fullName>
    </recommendedName>
</protein>
<evidence type="ECO:0000259" key="5">
    <source>
        <dbReference type="PROSITE" id="PS50977"/>
    </source>
</evidence>
<evidence type="ECO:0000256" key="3">
    <source>
        <dbReference type="ARBA" id="ARBA00023163"/>
    </source>
</evidence>
<keyword evidence="1" id="KW-0805">Transcription regulation</keyword>
<evidence type="ECO:0000256" key="4">
    <source>
        <dbReference type="PROSITE-ProRule" id="PRU00335"/>
    </source>
</evidence>
<dbReference type="OrthoDB" id="2356263at2"/>
<dbReference type="RefSeq" id="WP_115672559.1">
    <property type="nucleotide sequence ID" value="NZ_UEYP01000022.1"/>
</dbReference>
<accession>A0A376AEA4</accession>
<dbReference type="Pfam" id="PF00440">
    <property type="entry name" value="TetR_N"/>
    <property type="match status" value="1"/>
</dbReference>
<dbReference type="GO" id="GO:0003700">
    <property type="term" value="F:DNA-binding transcription factor activity"/>
    <property type="evidence" value="ECO:0007669"/>
    <property type="project" value="TreeGrafter"/>
</dbReference>
<dbReference type="PANTHER" id="PTHR30055:SF234">
    <property type="entry name" value="HTH-TYPE TRANSCRIPTIONAL REGULATOR BETI"/>
    <property type="match status" value="1"/>
</dbReference>
<reference evidence="7" key="1">
    <citation type="submission" date="2018-07" db="EMBL/GenBank/DDBJ databases">
        <authorList>
            <person name="Peiro R."/>
            <person name="Begona"/>
            <person name="Cbmso G."/>
            <person name="Lopez M."/>
            <person name="Gonzalez S."/>
        </authorList>
    </citation>
    <scope>NUCLEOTIDE SEQUENCE [LARGE SCALE GENOMIC DNA]</scope>
</reference>
<sequence length="232" mass="24714">MVRQASGAAATRASLISAALELFGNHGYDAVSTRQIADHAAANIGSIAYHFGGKPGLRKACIEHVIGIVHESLGPSLSQSLPAGVTADEALDMLDGMVGTMMRIGASRPDADLLSTFMTREMIVPGEVDGLLYERMARPLHERFCQLFAIAVGRPEAPEAYALTVFSLLGQSVFFRICKPVVVKRMGWAGFGVDEAQAAISVFSDNLRAIVERHRAKAPPTVSPAEPDGVRA</sequence>
<dbReference type="Proteomes" id="UP000254764">
    <property type="component" value="Unassembled WGS sequence"/>
</dbReference>
<name>A0A376AEA4_9HYPH</name>
<dbReference type="GO" id="GO:0000976">
    <property type="term" value="F:transcription cis-regulatory region binding"/>
    <property type="evidence" value="ECO:0007669"/>
    <property type="project" value="TreeGrafter"/>
</dbReference>
<dbReference type="SUPFAM" id="SSF48498">
    <property type="entry name" value="Tetracyclin repressor-like, C-terminal domain"/>
    <property type="match status" value="1"/>
</dbReference>
<dbReference type="PANTHER" id="PTHR30055">
    <property type="entry name" value="HTH-TYPE TRANSCRIPTIONAL REGULATOR RUTR"/>
    <property type="match status" value="1"/>
</dbReference>
<keyword evidence="7" id="KW-1185">Reference proteome</keyword>
<feature type="DNA-binding region" description="H-T-H motif" evidence="4">
    <location>
        <begin position="32"/>
        <end position="51"/>
    </location>
</feature>
<evidence type="ECO:0000313" key="7">
    <source>
        <dbReference type="Proteomes" id="UP000254764"/>
    </source>
</evidence>
<dbReference type="InterPro" id="IPR036271">
    <property type="entry name" value="Tet_transcr_reg_TetR-rel_C_sf"/>
</dbReference>
<dbReference type="PROSITE" id="PS50977">
    <property type="entry name" value="HTH_TETR_2"/>
    <property type="match status" value="1"/>
</dbReference>
<dbReference type="SUPFAM" id="SSF46689">
    <property type="entry name" value="Homeodomain-like"/>
    <property type="match status" value="1"/>
</dbReference>
<evidence type="ECO:0000256" key="1">
    <source>
        <dbReference type="ARBA" id="ARBA00023015"/>
    </source>
</evidence>
<dbReference type="EMBL" id="UEYP01000022">
    <property type="protein sequence ID" value="SSC66115.1"/>
    <property type="molecule type" value="Genomic_DNA"/>
</dbReference>
<dbReference type="Gene3D" id="1.10.357.10">
    <property type="entry name" value="Tetracycline Repressor, domain 2"/>
    <property type="match status" value="1"/>
</dbReference>
<gene>
    <name evidence="6" type="ORF">RHIZ70_1823</name>
</gene>
<dbReference type="Gene3D" id="1.10.10.60">
    <property type="entry name" value="Homeodomain-like"/>
    <property type="match status" value="1"/>
</dbReference>
<feature type="domain" description="HTH tetR-type" evidence="5">
    <location>
        <begin position="9"/>
        <end position="69"/>
    </location>
</feature>
<dbReference type="InterPro" id="IPR015292">
    <property type="entry name" value="Tscrpt_reg_YbiH_C"/>
</dbReference>
<evidence type="ECO:0000313" key="6">
    <source>
        <dbReference type="EMBL" id="SSC66115.1"/>
    </source>
</evidence>
<dbReference type="InterPro" id="IPR009057">
    <property type="entry name" value="Homeodomain-like_sf"/>
</dbReference>
<dbReference type="PRINTS" id="PR00455">
    <property type="entry name" value="HTHTETR"/>
</dbReference>
<dbReference type="InterPro" id="IPR050109">
    <property type="entry name" value="HTH-type_TetR-like_transc_reg"/>
</dbReference>
<dbReference type="InterPro" id="IPR001647">
    <property type="entry name" value="HTH_TetR"/>
</dbReference>
<organism evidence="6 7">
    <name type="scientific">Ciceribacter selenitireducens ATCC BAA-1503</name>
    <dbReference type="NCBI Taxonomy" id="1336235"/>
    <lineage>
        <taxon>Bacteria</taxon>
        <taxon>Pseudomonadati</taxon>
        <taxon>Pseudomonadota</taxon>
        <taxon>Alphaproteobacteria</taxon>
        <taxon>Hyphomicrobiales</taxon>
        <taxon>Rhizobiaceae</taxon>
        <taxon>Ciceribacter</taxon>
    </lineage>
</organism>
<dbReference type="AlphaFoldDB" id="A0A376AEA4"/>
<proteinExistence type="predicted"/>
<keyword evidence="2 4" id="KW-0238">DNA-binding</keyword>
<dbReference type="Pfam" id="PF09209">
    <property type="entry name" value="CecR_C"/>
    <property type="match status" value="1"/>
</dbReference>